<accession>A0A6N9R0P5</accession>
<dbReference type="GO" id="GO:0016787">
    <property type="term" value="F:hydrolase activity"/>
    <property type="evidence" value="ECO:0007669"/>
    <property type="project" value="UniProtKB-KW"/>
</dbReference>
<dbReference type="SUPFAM" id="SSF53474">
    <property type="entry name" value="alpha/beta-Hydrolases"/>
    <property type="match status" value="1"/>
</dbReference>
<dbReference type="EMBL" id="WMHZ01000012">
    <property type="protein sequence ID" value="NDO78467.1"/>
    <property type="molecule type" value="Genomic_DNA"/>
</dbReference>
<dbReference type="Pfam" id="PF12697">
    <property type="entry name" value="Abhydrolase_6"/>
    <property type="match status" value="1"/>
</dbReference>
<evidence type="ECO:0000313" key="2">
    <source>
        <dbReference type="EMBL" id="NDO78467.1"/>
    </source>
</evidence>
<feature type="domain" description="AB hydrolase-1" evidence="1">
    <location>
        <begin position="16"/>
        <end position="270"/>
    </location>
</feature>
<dbReference type="GO" id="GO:0016020">
    <property type="term" value="C:membrane"/>
    <property type="evidence" value="ECO:0007669"/>
    <property type="project" value="TreeGrafter"/>
</dbReference>
<dbReference type="Gene3D" id="3.40.50.1820">
    <property type="entry name" value="alpha/beta hydrolase"/>
    <property type="match status" value="1"/>
</dbReference>
<dbReference type="PANTHER" id="PTHR43798">
    <property type="entry name" value="MONOACYLGLYCEROL LIPASE"/>
    <property type="match status" value="1"/>
</dbReference>
<evidence type="ECO:0000313" key="3">
    <source>
        <dbReference type="Proteomes" id="UP000471026"/>
    </source>
</evidence>
<reference evidence="2 3" key="1">
    <citation type="submission" date="2019-11" db="EMBL/GenBank/DDBJ databases">
        <title>Draft genome sequence of Kocuria indica DP-K7, a methyl red degrading Actinobacterium.</title>
        <authorList>
            <person name="Kumaran S."/>
            <person name="Tischler D."/>
            <person name="Ngo A.C.R."/>
            <person name="Schultes F."/>
        </authorList>
    </citation>
    <scope>NUCLEOTIDE SEQUENCE [LARGE SCALE GENOMIC DNA]</scope>
    <source>
        <strain evidence="2 3">DP-K7</strain>
    </source>
</reference>
<organism evidence="2 3">
    <name type="scientific">Kocuria marina subsp. indica</name>
    <dbReference type="NCBI Taxonomy" id="1049583"/>
    <lineage>
        <taxon>Bacteria</taxon>
        <taxon>Bacillati</taxon>
        <taxon>Actinomycetota</taxon>
        <taxon>Actinomycetes</taxon>
        <taxon>Micrococcales</taxon>
        <taxon>Micrococcaceae</taxon>
        <taxon>Kocuria</taxon>
    </lineage>
</organism>
<protein>
    <submittedName>
        <fullName evidence="2">Alpha/beta fold hydrolase</fullName>
    </submittedName>
</protein>
<sequence length="275" mass="29853">MGGSVRILDAGSGPVIVCCSGVASTLWDWLPVVERLRRDHRVIVYDRPGYAPGDRVSEQLPDLNAEADRFAAVLAACGVREPVTAVGHSFGGAVVEVAARVHPERIRHLVLLDASVPSAEGADPAHDDAATARRFRRFTLPLARSRAAGAVWRVVGPVVAGRLVPGRGRLMRTWPQLREDLASPNFLMGSLRELAGYVACMNRLRELAAHTPLDPELDVLVVAANGRLPRIGTTRWVRHVLARATYLSREAPVHTIVLPRSGHFVMVDHPSGSPR</sequence>
<dbReference type="PRINTS" id="PR00111">
    <property type="entry name" value="ABHYDROLASE"/>
</dbReference>
<proteinExistence type="predicted"/>
<keyword evidence="2" id="KW-0378">Hydrolase</keyword>
<dbReference type="RefSeq" id="WP_162229803.1">
    <property type="nucleotide sequence ID" value="NZ_WMHZ01000012.1"/>
</dbReference>
<evidence type="ECO:0000259" key="1">
    <source>
        <dbReference type="Pfam" id="PF12697"/>
    </source>
</evidence>
<comment type="caution">
    <text evidence="2">The sequence shown here is derived from an EMBL/GenBank/DDBJ whole genome shotgun (WGS) entry which is preliminary data.</text>
</comment>
<dbReference type="Proteomes" id="UP000471026">
    <property type="component" value="Unassembled WGS sequence"/>
</dbReference>
<dbReference type="AlphaFoldDB" id="A0A6N9R0P5"/>
<name>A0A6N9R0P5_9MICC</name>
<dbReference type="PANTHER" id="PTHR43798:SF33">
    <property type="entry name" value="HYDROLASE, PUTATIVE (AFU_ORTHOLOGUE AFUA_2G14860)-RELATED"/>
    <property type="match status" value="1"/>
</dbReference>
<dbReference type="InterPro" id="IPR029058">
    <property type="entry name" value="AB_hydrolase_fold"/>
</dbReference>
<dbReference type="InterPro" id="IPR000073">
    <property type="entry name" value="AB_hydrolase_1"/>
</dbReference>
<gene>
    <name evidence="2" type="ORF">GKZ75_09580</name>
</gene>
<dbReference type="InterPro" id="IPR050266">
    <property type="entry name" value="AB_hydrolase_sf"/>
</dbReference>